<dbReference type="Gene3D" id="3.40.50.2300">
    <property type="match status" value="2"/>
</dbReference>
<dbReference type="PROSITE" id="PS50932">
    <property type="entry name" value="HTH_LACI_2"/>
    <property type="match status" value="1"/>
</dbReference>
<dbReference type="SUPFAM" id="SSF53822">
    <property type="entry name" value="Periplasmic binding protein-like I"/>
    <property type="match status" value="1"/>
</dbReference>
<gene>
    <name evidence="5" type="ORF">K7G82_28515</name>
</gene>
<dbReference type="CDD" id="cd01392">
    <property type="entry name" value="HTH_LacI"/>
    <property type="match status" value="1"/>
</dbReference>
<name>A0ABS7PY45_9SPHN</name>
<evidence type="ECO:0000256" key="1">
    <source>
        <dbReference type="ARBA" id="ARBA00023015"/>
    </source>
</evidence>
<organism evidence="5 6">
    <name type="scientific">Sphingomonas colocasiae</name>
    <dbReference type="NCBI Taxonomy" id="1848973"/>
    <lineage>
        <taxon>Bacteria</taxon>
        <taxon>Pseudomonadati</taxon>
        <taxon>Pseudomonadota</taxon>
        <taxon>Alphaproteobacteria</taxon>
        <taxon>Sphingomonadales</taxon>
        <taxon>Sphingomonadaceae</taxon>
        <taxon>Sphingomonas</taxon>
    </lineage>
</organism>
<dbReference type="Pfam" id="PF00356">
    <property type="entry name" value="LacI"/>
    <property type="match status" value="1"/>
</dbReference>
<sequence>MGNGPIQNRKRRATSYDVARLAGVSQSAVSRSFKPGASIAPETRDRVMAAATRLGYQPDAIARGLITKRSGIVAILISNLTNLYYPEVLAELSQELSARDMRVLLFSLANESEVDRVLDQIWRYRVDGVISAARLTDAQIRQFGERGVPLVLYNRAAETVPCASVSCDSAGGERELVTRLLDVGHARFAIVAGPEDSTVGEERVAAARALLERAGHPDVPLARGRYSYESGEACMRELLRQGPAPDAVICANDVMAIGAMDAARAHDLRVPEQISIVGFDGVAPARWASYRLTTIRQPVRRMTRAAIAMLAERIDNPDLIAERRVFSGELILGASARIPAAQDYR</sequence>
<dbReference type="RefSeq" id="WP_222993770.1">
    <property type="nucleotide sequence ID" value="NZ_JAINVV010000015.1"/>
</dbReference>
<dbReference type="GO" id="GO:0003677">
    <property type="term" value="F:DNA binding"/>
    <property type="evidence" value="ECO:0007669"/>
    <property type="project" value="UniProtKB-KW"/>
</dbReference>
<evidence type="ECO:0000259" key="4">
    <source>
        <dbReference type="PROSITE" id="PS50932"/>
    </source>
</evidence>
<evidence type="ECO:0000313" key="6">
    <source>
        <dbReference type="Proteomes" id="UP000706039"/>
    </source>
</evidence>
<dbReference type="InterPro" id="IPR010982">
    <property type="entry name" value="Lambda_DNA-bd_dom_sf"/>
</dbReference>
<dbReference type="InterPro" id="IPR046335">
    <property type="entry name" value="LacI/GalR-like_sensor"/>
</dbReference>
<feature type="domain" description="HTH lacI-type" evidence="4">
    <location>
        <begin position="13"/>
        <end position="67"/>
    </location>
</feature>
<dbReference type="InterPro" id="IPR000843">
    <property type="entry name" value="HTH_LacI"/>
</dbReference>
<reference evidence="5 6" key="1">
    <citation type="submission" date="2021-08" db="EMBL/GenBank/DDBJ databases">
        <authorList>
            <person name="Tuo L."/>
        </authorList>
    </citation>
    <scope>NUCLEOTIDE SEQUENCE [LARGE SCALE GENOMIC DNA]</scope>
    <source>
        <strain evidence="5 6">JCM 31229</strain>
    </source>
</reference>
<protein>
    <submittedName>
        <fullName evidence="5">LacI family DNA-binding transcriptional regulator</fullName>
    </submittedName>
</protein>
<dbReference type="InterPro" id="IPR028082">
    <property type="entry name" value="Peripla_BP_I"/>
</dbReference>
<dbReference type="PANTHER" id="PTHR30146:SF109">
    <property type="entry name" value="HTH-TYPE TRANSCRIPTIONAL REGULATOR GALS"/>
    <property type="match status" value="1"/>
</dbReference>
<keyword evidence="2 5" id="KW-0238">DNA-binding</keyword>
<dbReference type="PANTHER" id="PTHR30146">
    <property type="entry name" value="LACI-RELATED TRANSCRIPTIONAL REPRESSOR"/>
    <property type="match status" value="1"/>
</dbReference>
<proteinExistence type="predicted"/>
<dbReference type="SUPFAM" id="SSF47413">
    <property type="entry name" value="lambda repressor-like DNA-binding domains"/>
    <property type="match status" value="1"/>
</dbReference>
<keyword evidence="6" id="KW-1185">Reference proteome</keyword>
<accession>A0ABS7PY45</accession>
<dbReference type="Proteomes" id="UP000706039">
    <property type="component" value="Unassembled WGS sequence"/>
</dbReference>
<keyword evidence="3" id="KW-0804">Transcription</keyword>
<dbReference type="CDD" id="cd06278">
    <property type="entry name" value="PBP1_LacI-like"/>
    <property type="match status" value="1"/>
</dbReference>
<dbReference type="Pfam" id="PF13377">
    <property type="entry name" value="Peripla_BP_3"/>
    <property type="match status" value="1"/>
</dbReference>
<dbReference type="SMART" id="SM00354">
    <property type="entry name" value="HTH_LACI"/>
    <property type="match status" value="1"/>
</dbReference>
<keyword evidence="1" id="KW-0805">Transcription regulation</keyword>
<evidence type="ECO:0000256" key="2">
    <source>
        <dbReference type="ARBA" id="ARBA00023125"/>
    </source>
</evidence>
<evidence type="ECO:0000313" key="5">
    <source>
        <dbReference type="EMBL" id="MBY8826280.1"/>
    </source>
</evidence>
<comment type="caution">
    <text evidence="5">The sequence shown here is derived from an EMBL/GenBank/DDBJ whole genome shotgun (WGS) entry which is preliminary data.</text>
</comment>
<evidence type="ECO:0000256" key="3">
    <source>
        <dbReference type="ARBA" id="ARBA00023163"/>
    </source>
</evidence>
<dbReference type="Gene3D" id="1.10.260.40">
    <property type="entry name" value="lambda repressor-like DNA-binding domains"/>
    <property type="match status" value="1"/>
</dbReference>
<dbReference type="EMBL" id="JAINVV010000015">
    <property type="protein sequence ID" value="MBY8826280.1"/>
    <property type="molecule type" value="Genomic_DNA"/>
</dbReference>